<dbReference type="Gene3D" id="2.60.40.1890">
    <property type="entry name" value="PCu(A)C copper chaperone"/>
    <property type="match status" value="1"/>
</dbReference>
<protein>
    <submittedName>
        <fullName evidence="2">Copper chaperone PCu(A)C</fullName>
    </submittedName>
</protein>
<keyword evidence="3" id="KW-1185">Reference proteome</keyword>
<dbReference type="PANTHER" id="PTHR36302">
    <property type="entry name" value="BLR7088 PROTEIN"/>
    <property type="match status" value="1"/>
</dbReference>
<sequence length="162" mass="17768">MSFKTRLLAAAAAFALATPVLADGIRVEDSYARVSAMMSTSGAAFMMIHNETGQDDQLIDAKSDISERVELHTHEEDANGVMKMIHVEEGFPLPKDGMIAMQRGGHHVMFLGLKQPLEQGDIVPVTLVFEKAGEVTIEVPVDLNRKPMHGKMNHGQMQQQSN</sequence>
<organism evidence="2 3">
    <name type="scientific">Marimonas arenosa</name>
    <dbReference type="NCBI Taxonomy" id="1795305"/>
    <lineage>
        <taxon>Bacteria</taxon>
        <taxon>Pseudomonadati</taxon>
        <taxon>Pseudomonadota</taxon>
        <taxon>Alphaproteobacteria</taxon>
        <taxon>Rhodobacterales</taxon>
        <taxon>Paracoccaceae</taxon>
        <taxon>Marimonas</taxon>
    </lineage>
</organism>
<dbReference type="Proteomes" id="UP001226762">
    <property type="component" value="Unassembled WGS sequence"/>
</dbReference>
<reference evidence="2" key="2">
    <citation type="submission" date="2023-02" db="EMBL/GenBank/DDBJ databases">
        <title>'Rhodoalgimonas zhirmunskyi' gen. nov., isolated from a red alga.</title>
        <authorList>
            <person name="Nedashkovskaya O.I."/>
            <person name="Otstavnykh N.Y."/>
            <person name="Bystritskaya E.P."/>
            <person name="Balabanova L.A."/>
            <person name="Isaeva M.P."/>
        </authorList>
    </citation>
    <scope>NUCLEOTIDE SEQUENCE</scope>
    <source>
        <strain evidence="2">KCTC 52189</strain>
    </source>
</reference>
<dbReference type="EMBL" id="JANHAX010000002">
    <property type="protein sequence ID" value="MDQ2089980.1"/>
    <property type="molecule type" value="Genomic_DNA"/>
</dbReference>
<keyword evidence="1" id="KW-0732">Signal</keyword>
<accession>A0AAE3WDY0</accession>
<dbReference type="SUPFAM" id="SSF110087">
    <property type="entry name" value="DR1885-like metal-binding protein"/>
    <property type="match status" value="1"/>
</dbReference>
<dbReference type="RefSeq" id="WP_306735247.1">
    <property type="nucleotide sequence ID" value="NZ_JANHAX010000002.1"/>
</dbReference>
<feature type="signal peptide" evidence="1">
    <location>
        <begin position="1"/>
        <end position="22"/>
    </location>
</feature>
<name>A0AAE3WDY0_9RHOB</name>
<dbReference type="PANTHER" id="PTHR36302:SF1">
    <property type="entry name" value="COPPER CHAPERONE PCU(A)C"/>
    <property type="match status" value="1"/>
</dbReference>
<evidence type="ECO:0000313" key="3">
    <source>
        <dbReference type="Proteomes" id="UP001226762"/>
    </source>
</evidence>
<dbReference type="InterPro" id="IPR007410">
    <property type="entry name" value="LpqE-like"/>
</dbReference>
<evidence type="ECO:0000256" key="1">
    <source>
        <dbReference type="SAM" id="SignalP"/>
    </source>
</evidence>
<dbReference type="InterPro" id="IPR058248">
    <property type="entry name" value="Lxx211020-like"/>
</dbReference>
<reference evidence="2" key="1">
    <citation type="submission" date="2022-07" db="EMBL/GenBank/DDBJ databases">
        <authorList>
            <person name="Otstavnykh N."/>
            <person name="Isaeva M."/>
            <person name="Bystritskaya E."/>
        </authorList>
    </citation>
    <scope>NUCLEOTIDE SEQUENCE</scope>
    <source>
        <strain evidence="2">KCTC 52189</strain>
    </source>
</reference>
<evidence type="ECO:0000313" key="2">
    <source>
        <dbReference type="EMBL" id="MDQ2089980.1"/>
    </source>
</evidence>
<dbReference type="AlphaFoldDB" id="A0AAE3WDY0"/>
<proteinExistence type="predicted"/>
<feature type="chain" id="PRO_5042296889" evidence="1">
    <location>
        <begin position="23"/>
        <end position="162"/>
    </location>
</feature>
<dbReference type="Pfam" id="PF04314">
    <property type="entry name" value="PCuAC"/>
    <property type="match status" value="1"/>
</dbReference>
<comment type="caution">
    <text evidence="2">The sequence shown here is derived from an EMBL/GenBank/DDBJ whole genome shotgun (WGS) entry which is preliminary data.</text>
</comment>
<dbReference type="InterPro" id="IPR036182">
    <property type="entry name" value="PCuAC_sf"/>
</dbReference>
<gene>
    <name evidence="2" type="ORF">NO357_08740</name>
</gene>